<dbReference type="RefSeq" id="WP_125118123.1">
    <property type="nucleotide sequence ID" value="NZ_AP019309.1"/>
</dbReference>
<protein>
    <submittedName>
        <fullName evidence="1">Uncharacterized protein</fullName>
    </submittedName>
</protein>
<proteinExistence type="predicted"/>
<gene>
    <name evidence="1" type="ORF">SG0102_00830</name>
</gene>
<evidence type="ECO:0000313" key="2">
    <source>
        <dbReference type="Proteomes" id="UP000268059"/>
    </source>
</evidence>
<dbReference type="InParanoid" id="A0A3G9JQ13"/>
<dbReference type="Proteomes" id="UP000268059">
    <property type="component" value="Chromosome"/>
</dbReference>
<evidence type="ECO:0000313" key="1">
    <source>
        <dbReference type="EMBL" id="BBH25149.1"/>
    </source>
</evidence>
<accession>A0A3G9JQ13</accession>
<sequence length="184" mass="21811">MDVRPIDGLSFCTIIGSNSQKFFVYYDYADKFVAEYDAATDRFISYQKTKDTIIQSHNNYFTGIDSYPSDIGIVPIYLYDRQLHKITKLADSTLLHTQKIGRDFYFTKTKINVNRQIYHHTLMKYNLDTKKRTQYRTFTTKWSLDDSLNIIRFTKKDCVVSFETKQEKIKIKHIAYKGKDFTLK</sequence>
<keyword evidence="2" id="KW-1185">Reference proteome</keyword>
<name>A0A3G9JQ13_9FIRM</name>
<dbReference type="AlphaFoldDB" id="A0A3G9JQ13"/>
<dbReference type="KEGG" id="ebm:SG0102_00830"/>
<organism evidence="1 2">
    <name type="scientific">Intestinibaculum porci</name>
    <dbReference type="NCBI Taxonomy" id="2487118"/>
    <lineage>
        <taxon>Bacteria</taxon>
        <taxon>Bacillati</taxon>
        <taxon>Bacillota</taxon>
        <taxon>Erysipelotrichia</taxon>
        <taxon>Erysipelotrichales</taxon>
        <taxon>Erysipelotrichaceae</taxon>
        <taxon>Intestinibaculum</taxon>
    </lineage>
</organism>
<reference evidence="1 2" key="1">
    <citation type="submission" date="2018-11" db="EMBL/GenBank/DDBJ databases">
        <title>Novel Erysipelotrichaceae bacterium isolated from small intestine of a swine.</title>
        <authorList>
            <person name="Kim J.S."/>
            <person name="Choe H."/>
            <person name="Lee Y.R."/>
            <person name="Kim K.M."/>
            <person name="Park D.S."/>
        </authorList>
    </citation>
    <scope>NUCLEOTIDE SEQUENCE [LARGE SCALE GENOMIC DNA]</scope>
    <source>
        <strain evidence="1 2">SG0102</strain>
    </source>
</reference>
<dbReference type="EMBL" id="AP019309">
    <property type="protein sequence ID" value="BBH25149.1"/>
    <property type="molecule type" value="Genomic_DNA"/>
</dbReference>